<sequence>MSENDENTELAKRIADAANETAIWREGQNAYRSAGLNASNPYMANSAQASLWQSGYQNAQEMAKDRSLAWDR</sequence>
<dbReference type="AlphaFoldDB" id="A0A1W1Z5K9"/>
<evidence type="ECO:0000313" key="2">
    <source>
        <dbReference type="Proteomes" id="UP000192656"/>
    </source>
</evidence>
<evidence type="ECO:0000313" key="1">
    <source>
        <dbReference type="EMBL" id="SMC43656.1"/>
    </source>
</evidence>
<accession>A0A1W1Z5K9</accession>
<protein>
    <submittedName>
        <fullName evidence="1">Uncharacterized protein</fullName>
    </submittedName>
</protein>
<name>A0A1W1Z5K9_9HYPH</name>
<reference evidence="1 2" key="1">
    <citation type="submission" date="2017-04" db="EMBL/GenBank/DDBJ databases">
        <authorList>
            <person name="Afonso C.L."/>
            <person name="Miller P.J."/>
            <person name="Scott M.A."/>
            <person name="Spackman E."/>
            <person name="Goraichik I."/>
            <person name="Dimitrov K.M."/>
            <person name="Suarez D.L."/>
            <person name="Swayne D.E."/>
        </authorList>
    </citation>
    <scope>NUCLEOTIDE SEQUENCE [LARGE SCALE GENOMIC DNA]</scope>
    <source>
        <strain evidence="1 2">CGMCC 1.10972</strain>
    </source>
</reference>
<proteinExistence type="predicted"/>
<dbReference type="EMBL" id="FWXR01000002">
    <property type="protein sequence ID" value="SMC43656.1"/>
    <property type="molecule type" value="Genomic_DNA"/>
</dbReference>
<dbReference type="Proteomes" id="UP000192656">
    <property type="component" value="Unassembled WGS sequence"/>
</dbReference>
<dbReference type="InterPro" id="IPR007040">
    <property type="entry name" value="Ribosome_modulation_factor"/>
</dbReference>
<gene>
    <name evidence="1" type="ORF">SAMN06297251_102197</name>
</gene>
<dbReference type="Pfam" id="PF04957">
    <property type="entry name" value="RMF"/>
    <property type="match status" value="1"/>
</dbReference>
<organism evidence="1 2">
    <name type="scientific">Fulvimarina manganoxydans</name>
    <dbReference type="NCBI Taxonomy" id="937218"/>
    <lineage>
        <taxon>Bacteria</taxon>
        <taxon>Pseudomonadati</taxon>
        <taxon>Pseudomonadota</taxon>
        <taxon>Alphaproteobacteria</taxon>
        <taxon>Hyphomicrobiales</taxon>
        <taxon>Aurantimonadaceae</taxon>
        <taxon>Fulvimarina</taxon>
    </lineage>
</organism>
<keyword evidence="2" id="KW-1185">Reference proteome</keyword>
<dbReference type="RefSeq" id="WP_084408652.1">
    <property type="nucleotide sequence ID" value="NZ_FWXR01000002.1"/>
</dbReference>